<dbReference type="OMA" id="HENLMEQ"/>
<reference evidence="1" key="1">
    <citation type="journal article" date="2017" name="Nature">
        <title>The genome of Chenopodium quinoa.</title>
        <authorList>
            <person name="Jarvis D.E."/>
            <person name="Ho Y.S."/>
            <person name="Lightfoot D.J."/>
            <person name="Schmoeckel S.M."/>
            <person name="Li B."/>
            <person name="Borm T.J.A."/>
            <person name="Ohyanagi H."/>
            <person name="Mineta K."/>
            <person name="Michell C.T."/>
            <person name="Saber N."/>
            <person name="Kharbatia N.M."/>
            <person name="Rupper R.R."/>
            <person name="Sharp A.R."/>
            <person name="Dally N."/>
            <person name="Boughton B.A."/>
            <person name="Woo Y.H."/>
            <person name="Gao G."/>
            <person name="Schijlen E.G.W.M."/>
            <person name="Guo X."/>
            <person name="Momin A.A."/>
            <person name="Negrao S."/>
            <person name="Al-Babili S."/>
            <person name="Gehring C."/>
            <person name="Roessner U."/>
            <person name="Jung C."/>
            <person name="Murphy K."/>
            <person name="Arold S.T."/>
            <person name="Gojobori T."/>
            <person name="van der Linden C.G."/>
            <person name="van Loo E.N."/>
            <person name="Jellen E.N."/>
            <person name="Maughan P.J."/>
            <person name="Tester M."/>
        </authorList>
    </citation>
    <scope>NUCLEOTIDE SEQUENCE [LARGE SCALE GENOMIC DNA]</scope>
    <source>
        <strain evidence="1">cv. PI 614886</strain>
    </source>
</reference>
<dbReference type="InterPro" id="IPR036691">
    <property type="entry name" value="Endo/exonu/phosph_ase_sf"/>
</dbReference>
<organism evidence="1 2">
    <name type="scientific">Chenopodium quinoa</name>
    <name type="common">Quinoa</name>
    <dbReference type="NCBI Taxonomy" id="63459"/>
    <lineage>
        <taxon>Eukaryota</taxon>
        <taxon>Viridiplantae</taxon>
        <taxon>Streptophyta</taxon>
        <taxon>Embryophyta</taxon>
        <taxon>Tracheophyta</taxon>
        <taxon>Spermatophyta</taxon>
        <taxon>Magnoliopsida</taxon>
        <taxon>eudicotyledons</taxon>
        <taxon>Gunneridae</taxon>
        <taxon>Pentapetalae</taxon>
        <taxon>Caryophyllales</taxon>
        <taxon>Chenopodiaceae</taxon>
        <taxon>Chenopodioideae</taxon>
        <taxon>Atripliceae</taxon>
        <taxon>Chenopodium</taxon>
    </lineage>
</organism>
<dbReference type="Proteomes" id="UP000596660">
    <property type="component" value="Unplaced"/>
</dbReference>
<keyword evidence="2" id="KW-1185">Reference proteome</keyword>
<protein>
    <submittedName>
        <fullName evidence="1">Uncharacterized protein</fullName>
    </submittedName>
</protein>
<proteinExistence type="predicted"/>
<dbReference type="EnsemblPlants" id="AUR62034051-RA">
    <property type="protein sequence ID" value="AUR62034051-RA:cds"/>
    <property type="gene ID" value="AUR62034051"/>
</dbReference>
<dbReference type="Gramene" id="AUR62034051-RA">
    <property type="protein sequence ID" value="AUR62034051-RA:cds"/>
    <property type="gene ID" value="AUR62034051"/>
</dbReference>
<dbReference type="SUPFAM" id="SSF56219">
    <property type="entry name" value="DNase I-like"/>
    <property type="match status" value="1"/>
</dbReference>
<accession>A0A803MS00</accession>
<name>A0A803MS00_CHEQI</name>
<dbReference type="AlphaFoldDB" id="A0A803MS00"/>
<dbReference type="Gene3D" id="3.60.10.10">
    <property type="entry name" value="Endonuclease/exonuclease/phosphatase"/>
    <property type="match status" value="1"/>
</dbReference>
<evidence type="ECO:0000313" key="1">
    <source>
        <dbReference type="EnsemblPlants" id="AUR62034051-RA:cds"/>
    </source>
</evidence>
<reference evidence="1" key="2">
    <citation type="submission" date="2021-03" db="UniProtKB">
        <authorList>
            <consortium name="EnsemblPlants"/>
        </authorList>
    </citation>
    <scope>IDENTIFICATION</scope>
</reference>
<dbReference type="PANTHER" id="PTHR33233:SF17">
    <property type="entry name" value="DUF4283 DOMAIN-CONTAINING PROTEIN"/>
    <property type="match status" value="1"/>
</dbReference>
<dbReference type="PANTHER" id="PTHR33233">
    <property type="entry name" value="ENDONUCLEASE/EXONUCLEASE/PHOSPHATASE"/>
    <property type="match status" value="1"/>
</dbReference>
<evidence type="ECO:0000313" key="2">
    <source>
        <dbReference type="Proteomes" id="UP000596660"/>
    </source>
</evidence>
<sequence length="356" mass="39497">MAKKKSASNNSSKKNGITSIVNPSSIAYGSSGNVGLRSMLVADGMGGQVELVHSPLVHPSVGLITREDHENLMEQNRVLGIPMVNSESNGTVPRSHNLGFKQIWLPNLPLNCWSADSLSKIVSTHGVPLFGIDCTTRQQRVSFARILVEMDVTMTLPDHVWIKDGMGIEFKQKIIHCEIVDHSLGHSFLFSTVYGLHTIDSRKALWAELGSIYASIGNQAWLIARDFNTMLIDRVNGAPVTMHEIHGVSTNTASRIDWCLGNTEWMMNEGDIVAEYLNPSISDHSPILMDCIDNAPGGGRPFKFIDYLADHKDFIPIVKACWSNEVRGTAVFFIWSRLKMIKGKLKACIKRNLREL</sequence>